<evidence type="ECO:0000256" key="6">
    <source>
        <dbReference type="ARBA" id="ARBA00023136"/>
    </source>
</evidence>
<keyword evidence="3" id="KW-0808">Transferase</keyword>
<dbReference type="PANTHER" id="PTHR32385:SF20">
    <property type="entry name" value="MANNOSYL PHOSPHORYLINOSITOL CERAMIDE SYNTHASE CSH1-RELATED"/>
    <property type="match status" value="1"/>
</dbReference>
<evidence type="ECO:0000256" key="2">
    <source>
        <dbReference type="ARBA" id="ARBA00009003"/>
    </source>
</evidence>
<name>A0A9N9LUN4_9HELO</name>
<reference evidence="8" key="1">
    <citation type="submission" date="2021-07" db="EMBL/GenBank/DDBJ databases">
        <authorList>
            <person name="Durling M."/>
        </authorList>
    </citation>
    <scope>NUCLEOTIDE SEQUENCE</scope>
</reference>
<dbReference type="AlphaFoldDB" id="A0A9N9LUN4"/>
<keyword evidence="6 7" id="KW-0472">Membrane</keyword>
<organism evidence="8 9">
    <name type="scientific">Hymenoscyphus albidus</name>
    <dbReference type="NCBI Taxonomy" id="595503"/>
    <lineage>
        <taxon>Eukaryota</taxon>
        <taxon>Fungi</taxon>
        <taxon>Dikarya</taxon>
        <taxon>Ascomycota</taxon>
        <taxon>Pezizomycotina</taxon>
        <taxon>Leotiomycetes</taxon>
        <taxon>Helotiales</taxon>
        <taxon>Helotiaceae</taxon>
        <taxon>Hymenoscyphus</taxon>
    </lineage>
</organism>
<dbReference type="GO" id="GO:0000030">
    <property type="term" value="F:mannosyltransferase activity"/>
    <property type="evidence" value="ECO:0007669"/>
    <property type="project" value="TreeGrafter"/>
</dbReference>
<dbReference type="SUPFAM" id="SSF53448">
    <property type="entry name" value="Nucleotide-diphospho-sugar transferases"/>
    <property type="match status" value="1"/>
</dbReference>
<proteinExistence type="inferred from homology"/>
<dbReference type="OrthoDB" id="3647at2759"/>
<evidence type="ECO:0000313" key="8">
    <source>
        <dbReference type="EMBL" id="CAG8981575.1"/>
    </source>
</evidence>
<comment type="subcellular location">
    <subcellularLocation>
        <location evidence="1">Membrane</location>
    </subcellularLocation>
</comment>
<keyword evidence="5 7" id="KW-1133">Transmembrane helix</keyword>
<gene>
    <name evidence="8" type="ORF">HYALB_00009996</name>
</gene>
<dbReference type="GO" id="GO:0016020">
    <property type="term" value="C:membrane"/>
    <property type="evidence" value="ECO:0007669"/>
    <property type="project" value="UniProtKB-SubCell"/>
</dbReference>
<dbReference type="GO" id="GO:0051999">
    <property type="term" value="P:mannosyl-inositol phosphorylceramide biosynthetic process"/>
    <property type="evidence" value="ECO:0007669"/>
    <property type="project" value="TreeGrafter"/>
</dbReference>
<feature type="transmembrane region" description="Helical" evidence="7">
    <location>
        <begin position="310"/>
        <end position="334"/>
    </location>
</feature>
<evidence type="ECO:0000256" key="4">
    <source>
        <dbReference type="ARBA" id="ARBA00022692"/>
    </source>
</evidence>
<dbReference type="Pfam" id="PF04488">
    <property type="entry name" value="Gly_transf_sug"/>
    <property type="match status" value="1"/>
</dbReference>
<comment type="similarity">
    <text evidence="2">Belongs to the glycosyltransferase 32 family.</text>
</comment>
<comment type="caution">
    <text evidence="8">The sequence shown here is derived from an EMBL/GenBank/DDBJ whole genome shotgun (WGS) entry which is preliminary data.</text>
</comment>
<dbReference type="EMBL" id="CAJVRM010000495">
    <property type="protein sequence ID" value="CAG8981575.1"/>
    <property type="molecule type" value="Genomic_DNA"/>
</dbReference>
<accession>A0A9N9LUN4</accession>
<keyword evidence="4 7" id="KW-0812">Transmembrane</keyword>
<dbReference type="InterPro" id="IPR029044">
    <property type="entry name" value="Nucleotide-diphossugar_trans"/>
</dbReference>
<evidence type="ECO:0008006" key="10">
    <source>
        <dbReference type="Google" id="ProtNLM"/>
    </source>
</evidence>
<dbReference type="InterPro" id="IPR051706">
    <property type="entry name" value="Glycosyltransferase_domain"/>
</dbReference>
<dbReference type="InterPro" id="IPR007577">
    <property type="entry name" value="GlycoTrfase_DXD_sugar-bd_CS"/>
</dbReference>
<sequence length="365" mass="42326">MIPRQYISVVLFILPLYYLTRSFSRFYGLFHEHSGIAITQAEVVRGHAFGNSSYLGEGIGKEEEHKQVIPKIIHQVWHNWNGGQDRDLDNQTLPEDWEKLRGTCKALNPGWEFRLWTEKTSREFLALNYSWFLKTYDGYRHPVQRADTIRYFLMRHYGGIYLDLDNGCNAPLKPLLALPVFITDSGTRSLPNNIMGATPSHPFFTLLTNSLHSYSYNYVFPYMTVAYASGQWFLTAIWEQYHGMVSVAASLNEEEGGEWEVLGVKSDMRLHRVMMEEGKEDEWALFSKGRGGNWVRWDNRVFGWVEDHVILVPLILGAWVMALLGMGASILKFLKRFSRTETRRRARGRARGRFVKLRGKEDDEV</sequence>
<keyword evidence="9" id="KW-1185">Reference proteome</keyword>
<evidence type="ECO:0000256" key="1">
    <source>
        <dbReference type="ARBA" id="ARBA00004370"/>
    </source>
</evidence>
<evidence type="ECO:0000256" key="5">
    <source>
        <dbReference type="ARBA" id="ARBA00022989"/>
    </source>
</evidence>
<dbReference type="PANTHER" id="PTHR32385">
    <property type="entry name" value="MANNOSYL PHOSPHORYLINOSITOL CERAMIDE SYNTHASE"/>
    <property type="match status" value="1"/>
</dbReference>
<dbReference type="Proteomes" id="UP000701801">
    <property type="component" value="Unassembled WGS sequence"/>
</dbReference>
<evidence type="ECO:0000256" key="7">
    <source>
        <dbReference type="SAM" id="Phobius"/>
    </source>
</evidence>
<protein>
    <recommendedName>
        <fullName evidence="10">Glycosyltransferase family 32 protein</fullName>
    </recommendedName>
</protein>
<evidence type="ECO:0000256" key="3">
    <source>
        <dbReference type="ARBA" id="ARBA00022679"/>
    </source>
</evidence>
<dbReference type="Gene3D" id="3.90.550.20">
    <property type="match status" value="1"/>
</dbReference>
<feature type="transmembrane region" description="Helical" evidence="7">
    <location>
        <begin position="6"/>
        <end position="24"/>
    </location>
</feature>
<evidence type="ECO:0000313" key="9">
    <source>
        <dbReference type="Proteomes" id="UP000701801"/>
    </source>
</evidence>